<dbReference type="RefSeq" id="WP_075148514.1">
    <property type="nucleotide sequence ID" value="NZ_CP018839.1"/>
</dbReference>
<proteinExistence type="predicted"/>
<evidence type="ECO:0000313" key="2">
    <source>
        <dbReference type="Proteomes" id="UP000185739"/>
    </source>
</evidence>
<keyword evidence="1" id="KW-0675">Receptor</keyword>
<protein>
    <submittedName>
        <fullName evidence="1">TRAP transporter solute receptor</fullName>
    </submittedName>
</protein>
<dbReference type="OrthoDB" id="9783941at2"/>
<gene>
    <name evidence="1" type="ORF">Tchl_2260</name>
</gene>
<evidence type="ECO:0000313" key="1">
    <source>
        <dbReference type="EMBL" id="APR05100.1"/>
    </source>
</evidence>
<dbReference type="PANTHER" id="PTHR33376:SF4">
    <property type="entry name" value="SIALIC ACID-BINDING PERIPLASMIC PROTEIN SIAP"/>
    <property type="match status" value="1"/>
</dbReference>
<dbReference type="InterPro" id="IPR018389">
    <property type="entry name" value="DctP_fam"/>
</dbReference>
<organism evidence="1 2">
    <name type="scientific">Thauera chlorobenzoica</name>
    <dbReference type="NCBI Taxonomy" id="96773"/>
    <lineage>
        <taxon>Bacteria</taxon>
        <taxon>Pseudomonadati</taxon>
        <taxon>Pseudomonadota</taxon>
        <taxon>Betaproteobacteria</taxon>
        <taxon>Rhodocyclales</taxon>
        <taxon>Zoogloeaceae</taxon>
        <taxon>Thauera</taxon>
    </lineage>
</organism>
<dbReference type="NCBIfam" id="NF037995">
    <property type="entry name" value="TRAP_S1"/>
    <property type="match status" value="1"/>
</dbReference>
<name>A0A1H5RW36_9RHOO</name>
<dbReference type="Gene3D" id="3.40.190.170">
    <property type="entry name" value="Bacterial extracellular solute-binding protein, family 7"/>
    <property type="match status" value="1"/>
</dbReference>
<dbReference type="EMBL" id="CP018839">
    <property type="protein sequence ID" value="APR05100.1"/>
    <property type="molecule type" value="Genomic_DNA"/>
</dbReference>
<keyword evidence="2" id="KW-1185">Reference proteome</keyword>
<dbReference type="GO" id="GO:0055085">
    <property type="term" value="P:transmembrane transport"/>
    <property type="evidence" value="ECO:0007669"/>
    <property type="project" value="InterPro"/>
</dbReference>
<dbReference type="InterPro" id="IPR038404">
    <property type="entry name" value="TRAP_DctP_sf"/>
</dbReference>
<dbReference type="AlphaFoldDB" id="A0A1H5RW36"/>
<dbReference type="STRING" id="96773.Tchl_2260"/>
<dbReference type="PANTHER" id="PTHR33376">
    <property type="match status" value="1"/>
</dbReference>
<dbReference type="CDD" id="cd13602">
    <property type="entry name" value="PBP2_TRAP_BpDctp6_7"/>
    <property type="match status" value="1"/>
</dbReference>
<sequence length="329" mass="35614">MRFPHPFVKVITTSLVGLGVAAAAHAQTAWDMPTPYPASNFHTENIQQFAREVDEATGGKLKITVHPNGSLFKANEIKRAVQAGQAQIGELIISGLANEDALYALDTVPFLATGYEDSKKLWQASKAAVEARLAKNGLKVLYSVAWPPQGLYAKTELNTIGDIKGMKIRSYSPTVARMIELMGGQPVTVQAADLTQALSTGVVSANLTSSATGYDTKSWEQLSHYYDIQAWLPKNIVFVSKKAFDALDQPARDALLKAAAAAEERGWKVSEEKTAWYIDQLKANGMKVQPAPAALQAELLKVGEKMAAEWVGKAGPDGQAILDAYRKLK</sequence>
<accession>A0A1H5RW36</accession>
<dbReference type="KEGG" id="tcl:Tchl_2260"/>
<dbReference type="Proteomes" id="UP000185739">
    <property type="component" value="Chromosome"/>
</dbReference>
<dbReference type="Pfam" id="PF03480">
    <property type="entry name" value="DctP"/>
    <property type="match status" value="1"/>
</dbReference>
<reference evidence="1 2" key="1">
    <citation type="submission" date="2016-12" db="EMBL/GenBank/DDBJ databases">
        <title>Complete genome sequence of Thauera chlorobenzoica, a Betaproteobacterium degrading haloaromatics anaerobically to CO2 and halides.</title>
        <authorList>
            <person name="Goris T."/>
            <person name="Mergelsberg M."/>
            <person name="Boll M."/>
        </authorList>
    </citation>
    <scope>NUCLEOTIDE SEQUENCE [LARGE SCALE GENOMIC DNA]</scope>
    <source>
        <strain evidence="1 2">3CB1</strain>
    </source>
</reference>